<gene>
    <name evidence="2" type="ORF">CO030_01930</name>
</gene>
<evidence type="ECO:0000256" key="1">
    <source>
        <dbReference type="SAM" id="Phobius"/>
    </source>
</evidence>
<feature type="transmembrane region" description="Helical" evidence="1">
    <location>
        <begin position="115"/>
        <end position="133"/>
    </location>
</feature>
<accession>A0A2M8FA47</accession>
<proteinExistence type="predicted"/>
<evidence type="ECO:0000313" key="2">
    <source>
        <dbReference type="EMBL" id="PJC52614.1"/>
    </source>
</evidence>
<dbReference type="EMBL" id="PFRH01000066">
    <property type="protein sequence ID" value="PJC52614.1"/>
    <property type="molecule type" value="Genomic_DNA"/>
</dbReference>
<comment type="caution">
    <text evidence="2">The sequence shown here is derived from an EMBL/GenBank/DDBJ whole genome shotgun (WGS) entry which is preliminary data.</text>
</comment>
<evidence type="ECO:0000313" key="3">
    <source>
        <dbReference type="Proteomes" id="UP000231456"/>
    </source>
</evidence>
<protein>
    <recommendedName>
        <fullName evidence="4">Arabinofuranosyltransferase AftA N-terminal domain-containing protein</fullName>
    </recommendedName>
</protein>
<feature type="transmembrane region" description="Helical" evidence="1">
    <location>
        <begin position="148"/>
        <end position="168"/>
    </location>
</feature>
<feature type="transmembrane region" description="Helical" evidence="1">
    <location>
        <begin position="388"/>
        <end position="407"/>
    </location>
</feature>
<keyword evidence="1" id="KW-0812">Transmembrane</keyword>
<name>A0A2M8FA47_9BACT</name>
<feature type="transmembrane region" description="Helical" evidence="1">
    <location>
        <begin position="354"/>
        <end position="374"/>
    </location>
</feature>
<organism evidence="2 3">
    <name type="scientific">Candidatus Magasanikbacteria bacterium CG_4_9_14_0_2_um_filter_42_11</name>
    <dbReference type="NCBI Taxonomy" id="1974643"/>
    <lineage>
        <taxon>Bacteria</taxon>
        <taxon>Candidatus Magasanikiibacteriota</taxon>
    </lineage>
</organism>
<feature type="transmembrane region" description="Helical" evidence="1">
    <location>
        <begin position="33"/>
        <end position="51"/>
    </location>
</feature>
<evidence type="ECO:0008006" key="4">
    <source>
        <dbReference type="Google" id="ProtNLM"/>
    </source>
</evidence>
<sequence length="563" mass="64100">MTFFDIHVLAAIKLISIVFVIGGYFFIKKKNPVLFLLWFGVLSAVSYILFVNDRQLLFWGLQGDELTIAAIYNTFAQVGFGADFAFHGFPPFYPPGFFWLCSIPGKIFGWNGIQIAKFAAASFFLVFPIGGYLTQRFMLKGLVSSKRLLIFSFLTPLIIMSVLGIDLLIGKPYEVLAAFLTVVWTIALFMHASQKKLSQKEILLFGVIAGLIFMTYYLWLVFAAIVFLLLFGVLKKNDILRYILNLSKVATIGIITALPFWGPLVYTYITVGMESWQTTFYTPENSGLWLPITQFGSSANIVLFLSFVSILWFFKKDLISKILLSFLGAAFIWWGFGLALLLFFSTPFQEFRGFYVLAPVVLSYGFAWAISSIWKKLEERSYVHLQEVVLYLGILLLIAHSIFGFFIDDPTVRKNMVHSKSFPAQTLDLAYALREMDHASDLVTLSTSPQLVAIFPINHYIYFNQHNTHPASIFSVRYQTVLSLSGASTPEEAYAIVTNAAFGPIDQFIFSLEEGEYVLYFHVDKPIEGIEEKRIVFNKDMFSDQYFEHIYEDTTNVVLQRKK</sequence>
<feature type="transmembrane region" description="Helical" evidence="1">
    <location>
        <begin position="175"/>
        <end position="192"/>
    </location>
</feature>
<feature type="transmembrane region" description="Helical" evidence="1">
    <location>
        <begin position="204"/>
        <end position="234"/>
    </location>
</feature>
<dbReference type="AlphaFoldDB" id="A0A2M8FA47"/>
<feature type="transmembrane region" description="Helical" evidence="1">
    <location>
        <begin position="6"/>
        <end position="26"/>
    </location>
</feature>
<feature type="transmembrane region" description="Helical" evidence="1">
    <location>
        <begin position="326"/>
        <end position="348"/>
    </location>
</feature>
<feature type="transmembrane region" description="Helical" evidence="1">
    <location>
        <begin position="289"/>
        <end position="314"/>
    </location>
</feature>
<keyword evidence="1" id="KW-0472">Membrane</keyword>
<dbReference type="Proteomes" id="UP000231456">
    <property type="component" value="Unassembled WGS sequence"/>
</dbReference>
<feature type="transmembrane region" description="Helical" evidence="1">
    <location>
        <begin position="246"/>
        <end position="269"/>
    </location>
</feature>
<reference evidence="3" key="1">
    <citation type="submission" date="2017-09" db="EMBL/GenBank/DDBJ databases">
        <title>Depth-based differentiation of microbial function through sediment-hosted aquifers and enrichment of novel symbionts in the deep terrestrial subsurface.</title>
        <authorList>
            <person name="Probst A.J."/>
            <person name="Ladd B."/>
            <person name="Jarett J.K."/>
            <person name="Geller-Mcgrath D.E."/>
            <person name="Sieber C.M.K."/>
            <person name="Emerson J.B."/>
            <person name="Anantharaman K."/>
            <person name="Thomas B.C."/>
            <person name="Malmstrom R."/>
            <person name="Stieglmeier M."/>
            <person name="Klingl A."/>
            <person name="Woyke T."/>
            <person name="Ryan C.M."/>
            <person name="Banfield J.F."/>
        </authorList>
    </citation>
    <scope>NUCLEOTIDE SEQUENCE [LARGE SCALE GENOMIC DNA]</scope>
</reference>
<keyword evidence="1" id="KW-1133">Transmembrane helix</keyword>